<keyword evidence="2" id="KW-0547">Nucleotide-binding</keyword>
<evidence type="ECO:0000256" key="2">
    <source>
        <dbReference type="ARBA" id="ARBA00022741"/>
    </source>
</evidence>
<dbReference type="Proteomes" id="UP000886722">
    <property type="component" value="Unassembled WGS sequence"/>
</dbReference>
<feature type="domain" description="ABC transporter" evidence="4">
    <location>
        <begin position="38"/>
        <end position="279"/>
    </location>
</feature>
<dbReference type="InterPro" id="IPR003439">
    <property type="entry name" value="ABC_transporter-like_ATP-bd"/>
</dbReference>
<dbReference type="PANTHER" id="PTHR43423">
    <property type="entry name" value="ABC TRANSPORTER I FAMILY MEMBER 17"/>
    <property type="match status" value="1"/>
</dbReference>
<dbReference type="PANTHER" id="PTHR43423:SF1">
    <property type="entry name" value="ABC TRANSPORTER I FAMILY MEMBER 17"/>
    <property type="match status" value="1"/>
</dbReference>
<name>A0A9D1GG70_9BACT</name>
<dbReference type="GO" id="GO:0016887">
    <property type="term" value="F:ATP hydrolysis activity"/>
    <property type="evidence" value="ECO:0007669"/>
    <property type="project" value="InterPro"/>
</dbReference>
<accession>A0A9D1GG70</accession>
<keyword evidence="3 5" id="KW-0067">ATP-binding</keyword>
<dbReference type="EMBL" id="DVKT01000045">
    <property type="protein sequence ID" value="HIT39574.1"/>
    <property type="molecule type" value="Genomic_DNA"/>
</dbReference>
<reference evidence="5" key="2">
    <citation type="journal article" date="2021" name="PeerJ">
        <title>Extensive microbial diversity within the chicken gut microbiome revealed by metagenomics and culture.</title>
        <authorList>
            <person name="Gilroy R."/>
            <person name="Ravi A."/>
            <person name="Getino M."/>
            <person name="Pursley I."/>
            <person name="Horton D.L."/>
            <person name="Alikhan N.F."/>
            <person name="Baker D."/>
            <person name="Gharbi K."/>
            <person name="Hall N."/>
            <person name="Watson M."/>
            <person name="Adriaenssens E.M."/>
            <person name="Foster-Nyarko E."/>
            <person name="Jarju S."/>
            <person name="Secka A."/>
            <person name="Antonio M."/>
            <person name="Oren A."/>
            <person name="Chaudhuri R.R."/>
            <person name="La Ragione R."/>
            <person name="Hildebrand F."/>
            <person name="Pallen M.J."/>
        </authorList>
    </citation>
    <scope>NUCLEOTIDE SEQUENCE</scope>
    <source>
        <strain evidence="5">21143</strain>
    </source>
</reference>
<evidence type="ECO:0000256" key="3">
    <source>
        <dbReference type="ARBA" id="ARBA00022840"/>
    </source>
</evidence>
<dbReference type="AlphaFoldDB" id="A0A9D1GG70"/>
<dbReference type="Pfam" id="PF00005">
    <property type="entry name" value="ABC_tran"/>
    <property type="match status" value="1"/>
</dbReference>
<dbReference type="Gene3D" id="3.40.50.300">
    <property type="entry name" value="P-loop containing nucleotide triphosphate hydrolases"/>
    <property type="match status" value="1"/>
</dbReference>
<dbReference type="GO" id="GO:0035435">
    <property type="term" value="P:phosphate ion transmembrane transport"/>
    <property type="evidence" value="ECO:0007669"/>
    <property type="project" value="InterPro"/>
</dbReference>
<dbReference type="PROSITE" id="PS50893">
    <property type="entry name" value="ABC_TRANSPORTER_2"/>
    <property type="match status" value="1"/>
</dbReference>
<proteinExistence type="predicted"/>
<evidence type="ECO:0000313" key="6">
    <source>
        <dbReference type="Proteomes" id="UP000886722"/>
    </source>
</evidence>
<reference evidence="5" key="1">
    <citation type="submission" date="2020-10" db="EMBL/GenBank/DDBJ databases">
        <authorList>
            <person name="Gilroy R."/>
        </authorList>
    </citation>
    <scope>NUCLEOTIDE SEQUENCE</scope>
    <source>
        <strain evidence="5">21143</strain>
    </source>
</reference>
<keyword evidence="1" id="KW-0592">Phosphate transport</keyword>
<dbReference type="InterPro" id="IPR003593">
    <property type="entry name" value="AAA+_ATPase"/>
</dbReference>
<dbReference type="SUPFAM" id="SSF52540">
    <property type="entry name" value="P-loop containing nucleoside triphosphate hydrolases"/>
    <property type="match status" value="1"/>
</dbReference>
<dbReference type="GO" id="GO:0005315">
    <property type="term" value="F:phosphate transmembrane transporter activity"/>
    <property type="evidence" value="ECO:0007669"/>
    <property type="project" value="InterPro"/>
</dbReference>
<dbReference type="SMART" id="SM00382">
    <property type="entry name" value="AAA"/>
    <property type="match status" value="1"/>
</dbReference>
<protein>
    <submittedName>
        <fullName evidence="5">Phosphate ABC transporter ATP-binding protein</fullName>
    </submittedName>
</protein>
<organism evidence="5 6">
    <name type="scientific">Candidatus Caccoplasma intestinavium</name>
    <dbReference type="NCBI Taxonomy" id="2840716"/>
    <lineage>
        <taxon>Bacteria</taxon>
        <taxon>Pseudomonadati</taxon>
        <taxon>Bacteroidota</taxon>
        <taxon>Bacteroidia</taxon>
        <taxon>Bacteroidales</taxon>
        <taxon>Bacteroidaceae</taxon>
        <taxon>Bacteroidaceae incertae sedis</taxon>
        <taxon>Candidatus Caccoplasma</taxon>
    </lineage>
</organism>
<keyword evidence="1" id="KW-0813">Transport</keyword>
<evidence type="ECO:0000256" key="1">
    <source>
        <dbReference type="ARBA" id="ARBA00022592"/>
    </source>
</evidence>
<comment type="caution">
    <text evidence="5">The sequence shown here is derived from an EMBL/GenBank/DDBJ whole genome shotgun (WGS) entry which is preliminary data.</text>
</comment>
<dbReference type="CDD" id="cd03260">
    <property type="entry name" value="ABC_PstB_phosphate_transporter"/>
    <property type="match status" value="1"/>
</dbReference>
<dbReference type="GO" id="GO:0016020">
    <property type="term" value="C:membrane"/>
    <property type="evidence" value="ECO:0007669"/>
    <property type="project" value="InterPro"/>
</dbReference>
<evidence type="ECO:0000313" key="5">
    <source>
        <dbReference type="EMBL" id="HIT39574.1"/>
    </source>
</evidence>
<dbReference type="GO" id="GO:0005524">
    <property type="term" value="F:ATP binding"/>
    <property type="evidence" value="ECO:0007669"/>
    <property type="project" value="UniProtKB-KW"/>
</dbReference>
<gene>
    <name evidence="5" type="ORF">IAD06_06005</name>
</gene>
<sequence>MEKEKSLFNIFGHLNPINRQEKEVSLAEESGRDEDAVIQIENLNIYIRNNHILKNVNLTLHDKKITCIIGPSGCGKTTLLRSINRMIDTTEHLRVEGRVLVSGEDIYDHKAEITHIRKKIGLLSQRPTPLPMSIYDNITYGCRIHGVRNRRVLDATVEKYLKGVNLWEEVKDRLHSPASALSIGQQQRLCLARGLAVEPQFILADESTSALDPISSKHIEDLFAKLRERYGIIMVTHTLRQALRIADYVVFMYMGEVIEQGTAEELFKNPQHELTKQYLSGVFS</sequence>
<dbReference type="InterPro" id="IPR027417">
    <property type="entry name" value="P-loop_NTPase"/>
</dbReference>
<dbReference type="InterPro" id="IPR005670">
    <property type="entry name" value="PstB-like"/>
</dbReference>
<evidence type="ECO:0000259" key="4">
    <source>
        <dbReference type="PROSITE" id="PS50893"/>
    </source>
</evidence>